<proteinExistence type="predicted"/>
<dbReference type="Pfam" id="PF01172">
    <property type="entry name" value="SBDS_N"/>
    <property type="match status" value="1"/>
</dbReference>
<sequence length="133" mass="14884">LKHQLLPLTTNQSSKYTKMPRANEPTAKVFYKGASEDFIVFVDDIQILNNWRKDRSIPLADVVNGFKIFVTHKHGAQGIMDNASKGILETEFGTSNEDECIKKILENGDYQSSVTRERQDDTNVANGPVGIGR</sequence>
<evidence type="ECO:0000259" key="1">
    <source>
        <dbReference type="Pfam" id="PF01172"/>
    </source>
</evidence>
<gene>
    <name evidence="2" type="ORF">ANOM_004070</name>
</gene>
<dbReference type="GeneID" id="26805874"/>
<reference evidence="2 3" key="1">
    <citation type="submission" date="2014-06" db="EMBL/GenBank/DDBJ databases">
        <title>The Genome of the Aflatoxigenic Filamentous Fungus Aspergillus nomius.</title>
        <authorList>
            <person name="Moore M.G."/>
            <person name="Shannon B.M."/>
            <person name="Brian M.M."/>
        </authorList>
    </citation>
    <scope>NUCLEOTIDE SEQUENCE [LARGE SCALE GENOMIC DNA]</scope>
    <source>
        <strain evidence="2 3">NRRL 13137</strain>
    </source>
</reference>
<dbReference type="InterPro" id="IPR036786">
    <property type="entry name" value="Ribosome_mat_SBDS_N_sf"/>
</dbReference>
<evidence type="ECO:0000313" key="2">
    <source>
        <dbReference type="EMBL" id="KNG87579.1"/>
    </source>
</evidence>
<keyword evidence="3" id="KW-1185">Reference proteome</keyword>
<dbReference type="InterPro" id="IPR019783">
    <property type="entry name" value="SDO1/SBDS_N"/>
</dbReference>
<name>A0A0L1J756_ASPN3</name>
<dbReference type="STRING" id="1509407.A0A0L1J756"/>
<dbReference type="Gene3D" id="3.30.1250.10">
    <property type="entry name" value="Ribosome maturation protein SBDS, N-terminal domain"/>
    <property type="match status" value="1"/>
</dbReference>
<comment type="caution">
    <text evidence="2">The sequence shown here is derived from an EMBL/GenBank/DDBJ whole genome shotgun (WGS) entry which is preliminary data.</text>
</comment>
<dbReference type="SUPFAM" id="SSF89895">
    <property type="entry name" value="FYSH domain"/>
    <property type="match status" value="1"/>
</dbReference>
<protein>
    <submittedName>
        <fullName evidence="2">RNA binding protein</fullName>
    </submittedName>
</protein>
<feature type="non-terminal residue" evidence="2">
    <location>
        <position position="1"/>
    </location>
</feature>
<dbReference type="Proteomes" id="UP000037505">
    <property type="component" value="Unassembled WGS sequence"/>
</dbReference>
<dbReference type="OrthoDB" id="2567806at2759"/>
<evidence type="ECO:0000313" key="3">
    <source>
        <dbReference type="Proteomes" id="UP000037505"/>
    </source>
</evidence>
<organism evidence="2 3">
    <name type="scientific">Aspergillus nomiae NRRL (strain ATCC 15546 / NRRL 13137 / CBS 260.88 / M93)</name>
    <dbReference type="NCBI Taxonomy" id="1509407"/>
    <lineage>
        <taxon>Eukaryota</taxon>
        <taxon>Fungi</taxon>
        <taxon>Dikarya</taxon>
        <taxon>Ascomycota</taxon>
        <taxon>Pezizomycotina</taxon>
        <taxon>Eurotiomycetes</taxon>
        <taxon>Eurotiomycetidae</taxon>
        <taxon>Eurotiales</taxon>
        <taxon>Aspergillaceae</taxon>
        <taxon>Aspergillus</taxon>
        <taxon>Aspergillus subgen. Circumdati</taxon>
    </lineage>
</organism>
<feature type="domain" description="Ribosome maturation protein SDO1/SBDS N-terminal" evidence="1">
    <location>
        <begin position="27"/>
        <end position="116"/>
    </location>
</feature>
<dbReference type="EMBL" id="JNOM01000077">
    <property type="protein sequence ID" value="KNG87579.1"/>
    <property type="molecule type" value="Genomic_DNA"/>
</dbReference>
<accession>A0A0L1J756</accession>
<dbReference type="RefSeq" id="XP_015408502.1">
    <property type="nucleotide sequence ID" value="XM_015549327.1"/>
</dbReference>
<dbReference type="AlphaFoldDB" id="A0A0L1J756"/>